<keyword evidence="4" id="KW-1185">Reference proteome</keyword>
<accession>A0ABR1AHD4</accession>
<dbReference type="SMART" id="SM00314">
    <property type="entry name" value="RA"/>
    <property type="match status" value="2"/>
</dbReference>
<feature type="domain" description="Ras-associating" evidence="2">
    <location>
        <begin position="151"/>
        <end position="242"/>
    </location>
</feature>
<dbReference type="EMBL" id="JAWJWF010000049">
    <property type="protein sequence ID" value="KAK6619324.1"/>
    <property type="molecule type" value="Genomic_DNA"/>
</dbReference>
<dbReference type="PANTHER" id="PTHR21298">
    <property type="entry name" value="GH01721P"/>
    <property type="match status" value="1"/>
</dbReference>
<dbReference type="Gene3D" id="3.10.20.90">
    <property type="entry name" value="Phosphatidylinositol 3-kinase Catalytic Subunit, Chain A, domain 1"/>
    <property type="match status" value="2"/>
</dbReference>
<dbReference type="CDD" id="cd17043">
    <property type="entry name" value="RA"/>
    <property type="match status" value="1"/>
</dbReference>
<protein>
    <recommendedName>
        <fullName evidence="2">Ras-associating domain-containing protein</fullName>
    </recommendedName>
</protein>
<evidence type="ECO:0000256" key="1">
    <source>
        <dbReference type="SAM" id="MobiDB-lite"/>
    </source>
</evidence>
<dbReference type="SUPFAM" id="SSF54236">
    <property type="entry name" value="Ubiquitin-like"/>
    <property type="match status" value="2"/>
</dbReference>
<dbReference type="PANTHER" id="PTHR21298:SF2">
    <property type="entry name" value="GH01721P"/>
    <property type="match status" value="1"/>
</dbReference>
<evidence type="ECO:0000313" key="4">
    <source>
        <dbReference type="Proteomes" id="UP001359485"/>
    </source>
</evidence>
<dbReference type="InterPro" id="IPR000159">
    <property type="entry name" value="RA_dom"/>
</dbReference>
<comment type="caution">
    <text evidence="3">The sequence shown here is derived from an EMBL/GenBank/DDBJ whole genome shotgun (WGS) entry which is preliminary data.</text>
</comment>
<sequence>MSNDGFRTNWRTRKLETRRQLPLSAQLLSSFTYSHGRRVSLSRTKVLCDGNKAGAMDATTIKVYAKCLRSDIEYKTLGITYQTTCREVVSSLLNKYRMRHRDPNLFYLTMEVTLRKAGLRTVLALDEEARPAALQSCHPRGDSKFALQMRRGGLVKIYDSVLMPGSQYKSLLIAERTTVDELIQILLNCYNSQERVEQFSLFEVCNDQEYQRKLHPDDCPLQVQHTWLRDLNFHFLVKRNSDYRRSKSSWSSPEPPSLPSSSRNEPRSSFSSSSLCSSASSSSSEESTARYSCYSEYDNYFYT</sequence>
<gene>
    <name evidence="3" type="ORF">RUM44_003706</name>
</gene>
<proteinExistence type="predicted"/>
<dbReference type="PROSITE" id="PS50200">
    <property type="entry name" value="RA"/>
    <property type="match status" value="2"/>
</dbReference>
<reference evidence="3 4" key="1">
    <citation type="submission" date="2023-09" db="EMBL/GenBank/DDBJ databases">
        <title>Genomes of two closely related lineages of the louse Polyplax serrata with different host specificities.</title>
        <authorList>
            <person name="Martinu J."/>
            <person name="Tarabai H."/>
            <person name="Stefka J."/>
            <person name="Hypsa V."/>
        </authorList>
    </citation>
    <scope>NUCLEOTIDE SEQUENCE [LARGE SCALE GENOMIC DNA]</scope>
    <source>
        <strain evidence="3">98ZLc_SE</strain>
    </source>
</reference>
<organism evidence="3 4">
    <name type="scientific">Polyplax serrata</name>
    <name type="common">Common mouse louse</name>
    <dbReference type="NCBI Taxonomy" id="468196"/>
    <lineage>
        <taxon>Eukaryota</taxon>
        <taxon>Metazoa</taxon>
        <taxon>Ecdysozoa</taxon>
        <taxon>Arthropoda</taxon>
        <taxon>Hexapoda</taxon>
        <taxon>Insecta</taxon>
        <taxon>Pterygota</taxon>
        <taxon>Neoptera</taxon>
        <taxon>Paraneoptera</taxon>
        <taxon>Psocodea</taxon>
        <taxon>Troctomorpha</taxon>
        <taxon>Phthiraptera</taxon>
        <taxon>Anoplura</taxon>
        <taxon>Polyplacidae</taxon>
        <taxon>Polyplax</taxon>
    </lineage>
</organism>
<feature type="domain" description="Ras-associating" evidence="2">
    <location>
        <begin position="57"/>
        <end position="148"/>
    </location>
</feature>
<feature type="compositionally biased region" description="Low complexity" evidence="1">
    <location>
        <begin position="259"/>
        <end position="286"/>
    </location>
</feature>
<name>A0ABR1AHD4_POLSC</name>
<dbReference type="Proteomes" id="UP001359485">
    <property type="component" value="Unassembled WGS sequence"/>
</dbReference>
<dbReference type="Pfam" id="PF00788">
    <property type="entry name" value="RA"/>
    <property type="match status" value="2"/>
</dbReference>
<evidence type="ECO:0000259" key="2">
    <source>
        <dbReference type="PROSITE" id="PS50200"/>
    </source>
</evidence>
<evidence type="ECO:0000313" key="3">
    <source>
        <dbReference type="EMBL" id="KAK6619324.1"/>
    </source>
</evidence>
<feature type="region of interest" description="Disordered" evidence="1">
    <location>
        <begin position="245"/>
        <end position="290"/>
    </location>
</feature>
<dbReference type="InterPro" id="IPR029071">
    <property type="entry name" value="Ubiquitin-like_domsf"/>
</dbReference>